<dbReference type="SUPFAM" id="SSF56801">
    <property type="entry name" value="Acetyl-CoA synthetase-like"/>
    <property type="match status" value="1"/>
</dbReference>
<dbReference type="GO" id="GO:0006631">
    <property type="term" value="P:fatty acid metabolic process"/>
    <property type="evidence" value="ECO:0007669"/>
    <property type="project" value="UniProtKB-KW"/>
</dbReference>
<dbReference type="PROSITE" id="PS00455">
    <property type="entry name" value="AMP_BINDING"/>
    <property type="match status" value="1"/>
</dbReference>
<organism evidence="7 8">
    <name type="scientific">Arenicella chitinivorans</name>
    <dbReference type="NCBI Taxonomy" id="1329800"/>
    <lineage>
        <taxon>Bacteria</taxon>
        <taxon>Pseudomonadati</taxon>
        <taxon>Pseudomonadota</taxon>
        <taxon>Gammaproteobacteria</taxon>
        <taxon>Arenicellales</taxon>
        <taxon>Arenicellaceae</taxon>
        <taxon>Arenicella</taxon>
    </lineage>
</organism>
<feature type="domain" description="AMP-binding enzyme C-terminal" evidence="6">
    <location>
        <begin position="450"/>
        <end position="524"/>
    </location>
</feature>
<gene>
    <name evidence="7" type="ORF">GCM10008090_26770</name>
</gene>
<dbReference type="PANTHER" id="PTHR43859">
    <property type="entry name" value="ACYL-ACTIVATING ENZYME"/>
    <property type="match status" value="1"/>
</dbReference>
<comment type="caution">
    <text evidence="7">The sequence shown here is derived from an EMBL/GenBank/DDBJ whole genome shotgun (WGS) entry which is preliminary data.</text>
</comment>
<name>A0A918RX13_9GAMM</name>
<dbReference type="AlphaFoldDB" id="A0A918RX13"/>
<dbReference type="Proteomes" id="UP000614811">
    <property type="component" value="Unassembled WGS sequence"/>
</dbReference>
<dbReference type="EMBL" id="BMXA01000005">
    <property type="protein sequence ID" value="GHA15810.1"/>
    <property type="molecule type" value="Genomic_DNA"/>
</dbReference>
<keyword evidence="4" id="KW-0443">Lipid metabolism</keyword>
<dbReference type="InterPro" id="IPR045851">
    <property type="entry name" value="AMP-bd_C_sf"/>
</dbReference>
<dbReference type="InterPro" id="IPR000873">
    <property type="entry name" value="AMP-dep_synth/lig_dom"/>
</dbReference>
<keyword evidence="2 7" id="KW-0436">Ligase</keyword>
<keyword evidence="3" id="KW-0276">Fatty acid metabolism</keyword>
<dbReference type="CDD" id="cd12119">
    <property type="entry name" value="ttLC_FACS_AlkK_like"/>
    <property type="match status" value="1"/>
</dbReference>
<dbReference type="NCBIfam" id="NF004837">
    <property type="entry name" value="PRK06187.1"/>
    <property type="match status" value="1"/>
</dbReference>
<dbReference type="PANTHER" id="PTHR43859:SF4">
    <property type="entry name" value="BUTANOATE--COA LIGASE AAE1-RELATED"/>
    <property type="match status" value="1"/>
</dbReference>
<dbReference type="Gene3D" id="3.30.300.30">
    <property type="match status" value="1"/>
</dbReference>
<keyword evidence="8" id="KW-1185">Reference proteome</keyword>
<dbReference type="Pfam" id="PF13193">
    <property type="entry name" value="AMP-binding_C"/>
    <property type="match status" value="1"/>
</dbReference>
<dbReference type="InterPro" id="IPR025110">
    <property type="entry name" value="AMP-bd_C"/>
</dbReference>
<evidence type="ECO:0000313" key="8">
    <source>
        <dbReference type="Proteomes" id="UP000614811"/>
    </source>
</evidence>
<dbReference type="Pfam" id="PF00501">
    <property type="entry name" value="AMP-binding"/>
    <property type="match status" value="1"/>
</dbReference>
<proteinExistence type="inferred from homology"/>
<comment type="similarity">
    <text evidence="1">Belongs to the ATP-dependent AMP-binding enzyme family.</text>
</comment>
<evidence type="ECO:0000256" key="1">
    <source>
        <dbReference type="ARBA" id="ARBA00006432"/>
    </source>
</evidence>
<evidence type="ECO:0000256" key="3">
    <source>
        <dbReference type="ARBA" id="ARBA00022832"/>
    </source>
</evidence>
<dbReference type="RefSeq" id="WP_189402123.1">
    <property type="nucleotide sequence ID" value="NZ_BMXA01000005.1"/>
</dbReference>
<reference evidence="7" key="2">
    <citation type="submission" date="2020-09" db="EMBL/GenBank/DDBJ databases">
        <authorList>
            <person name="Sun Q."/>
            <person name="Kim S."/>
        </authorList>
    </citation>
    <scope>NUCLEOTIDE SEQUENCE</scope>
    <source>
        <strain evidence="7">KCTC 12711</strain>
    </source>
</reference>
<evidence type="ECO:0000256" key="4">
    <source>
        <dbReference type="ARBA" id="ARBA00023098"/>
    </source>
</evidence>
<evidence type="ECO:0000259" key="5">
    <source>
        <dbReference type="Pfam" id="PF00501"/>
    </source>
</evidence>
<dbReference type="InterPro" id="IPR020845">
    <property type="entry name" value="AMP-binding_CS"/>
</dbReference>
<evidence type="ECO:0000259" key="6">
    <source>
        <dbReference type="Pfam" id="PF13193"/>
    </source>
</evidence>
<reference evidence="7" key="1">
    <citation type="journal article" date="2014" name="Int. J. Syst. Evol. Microbiol.">
        <title>Complete genome sequence of Corynebacterium casei LMG S-19264T (=DSM 44701T), isolated from a smear-ripened cheese.</title>
        <authorList>
            <consortium name="US DOE Joint Genome Institute (JGI-PGF)"/>
            <person name="Walter F."/>
            <person name="Albersmeier A."/>
            <person name="Kalinowski J."/>
            <person name="Ruckert C."/>
        </authorList>
    </citation>
    <scope>NUCLEOTIDE SEQUENCE</scope>
    <source>
        <strain evidence="7">KCTC 12711</strain>
    </source>
</reference>
<protein>
    <submittedName>
        <fullName evidence="7">Long-chain-fatty-acid--CoA ligase</fullName>
    </submittedName>
</protein>
<evidence type="ECO:0000256" key="2">
    <source>
        <dbReference type="ARBA" id="ARBA00022598"/>
    </source>
</evidence>
<dbReference type="GO" id="GO:0016874">
    <property type="term" value="F:ligase activity"/>
    <property type="evidence" value="ECO:0007669"/>
    <property type="project" value="UniProtKB-KW"/>
</dbReference>
<evidence type="ECO:0000313" key="7">
    <source>
        <dbReference type="EMBL" id="GHA15810.1"/>
    </source>
</evidence>
<sequence length="543" mass="60056">MQGLMMGDQLTITALMKHGRAINGDSKIVSITHDNPRHEYTQSECYDRAAQLANALKRLGVEQGQTVGTLAWNDYRHMEIYYGVACCGSVCHTINPRLFPEQLVYIINHAEDQLLMVDPMFVPLIEAIADSIPHVKGVVVMASEETMPDTKLENVYCYETLLAQEGSDYRWPDLDENTACSLCYTSGTTGNPKGVLYSHRSLVLQSYACCLGDGMGLTAHDVALPIVPMFHVNAWNMPYSAALAGFTLVFPGSKMGDGETLQRLIEEEGVKYAVGVPTVWLALLNYLKESGKTVPSLERVGVGGSACPLSIMHDFEKNHGVTTVTGWGMTEMAPLGTFNAPKHPRDYYSDEEYDKLRVRAGRPVFGVSMKIVDDKNNELPWDGVAFGALKVKGPWVVERYYKHSETAMDDDGWFDTGDVASINPDGNMMITDRTKDVIKSGGEWISSIDLENCAVAHPEVAEAAVIGIAHPKWDERPLLVIVRTAGSSASGDDILQFMDGKVAKWWMPNEVAFVDELPHTATGKIHKMKLREQFAEYRFADES</sequence>
<dbReference type="Gene3D" id="3.40.50.12780">
    <property type="entry name" value="N-terminal domain of ligase-like"/>
    <property type="match status" value="1"/>
</dbReference>
<dbReference type="FunFam" id="3.30.300.30:FF:000008">
    <property type="entry name" value="2,3-dihydroxybenzoate-AMP ligase"/>
    <property type="match status" value="1"/>
</dbReference>
<dbReference type="InterPro" id="IPR042099">
    <property type="entry name" value="ANL_N_sf"/>
</dbReference>
<feature type="domain" description="AMP-dependent synthetase/ligase" evidence="5">
    <location>
        <begin position="35"/>
        <end position="401"/>
    </location>
</feature>
<accession>A0A918RX13</accession>